<organism evidence="4 5">
    <name type="scientific">Drosophila rhopaloa</name>
    <name type="common">Fruit fly</name>
    <dbReference type="NCBI Taxonomy" id="1041015"/>
    <lineage>
        <taxon>Eukaryota</taxon>
        <taxon>Metazoa</taxon>
        <taxon>Ecdysozoa</taxon>
        <taxon>Arthropoda</taxon>
        <taxon>Hexapoda</taxon>
        <taxon>Insecta</taxon>
        <taxon>Pterygota</taxon>
        <taxon>Neoptera</taxon>
        <taxon>Endopterygota</taxon>
        <taxon>Diptera</taxon>
        <taxon>Brachycera</taxon>
        <taxon>Muscomorpha</taxon>
        <taxon>Ephydroidea</taxon>
        <taxon>Drosophilidae</taxon>
        <taxon>Drosophila</taxon>
        <taxon>Sophophora</taxon>
    </lineage>
</organism>
<keyword evidence="2" id="KW-0808">Transferase</keyword>
<reference evidence="5" key="1">
    <citation type="journal article" date="2021" name="Elife">
        <title>Highly contiguous assemblies of 101 drosophilid genomes.</title>
        <authorList>
            <person name="Kim B.Y."/>
            <person name="Wang J.R."/>
            <person name="Miller D.E."/>
            <person name="Barmina O."/>
            <person name="Delaney E."/>
            <person name="Thompson A."/>
            <person name="Comeault A.A."/>
            <person name="Peede D."/>
            <person name="D'Agostino E.R."/>
            <person name="Pelaez J."/>
            <person name="Aguilar J.M."/>
            <person name="Haji D."/>
            <person name="Matsunaga T."/>
            <person name="Armstrong E.E."/>
            <person name="Zych M."/>
            <person name="Ogawa Y."/>
            <person name="Stamenkovic-Radak M."/>
            <person name="Jelic M."/>
            <person name="Veselinovic M.S."/>
            <person name="Tanaskovic M."/>
            <person name="Eric P."/>
            <person name="Gao J.J."/>
            <person name="Katoh T.K."/>
            <person name="Toda M.J."/>
            <person name="Watabe H."/>
            <person name="Watada M."/>
            <person name="Davis J.S."/>
            <person name="Moyle L.C."/>
            <person name="Manoli G."/>
            <person name="Bertolini E."/>
            <person name="Kostal V."/>
            <person name="Hawley R.S."/>
            <person name="Takahashi A."/>
            <person name="Jones C.D."/>
            <person name="Price D.K."/>
            <person name="Whiteman N."/>
            <person name="Kopp A."/>
            <person name="Matute D.R."/>
            <person name="Petrov D.A."/>
        </authorList>
    </citation>
    <scope>NUCLEOTIDE SEQUENCE [LARGE SCALE GENOMIC DNA]</scope>
</reference>
<dbReference type="InterPro" id="IPR027417">
    <property type="entry name" value="P-loop_NTPase"/>
</dbReference>
<evidence type="ECO:0000259" key="3">
    <source>
        <dbReference type="Pfam" id="PF00685"/>
    </source>
</evidence>
<evidence type="ECO:0000313" key="5">
    <source>
        <dbReference type="Proteomes" id="UP001652680"/>
    </source>
</evidence>
<keyword evidence="5" id="KW-1185">Reference proteome</keyword>
<dbReference type="Proteomes" id="UP001652680">
    <property type="component" value="Unassembled WGS sequence"/>
</dbReference>
<dbReference type="EnsemblMetazoa" id="XM_044461643.1">
    <property type="protein sequence ID" value="XP_044317578.1"/>
    <property type="gene ID" value="LOC108037855"/>
</dbReference>
<dbReference type="SUPFAM" id="SSF52540">
    <property type="entry name" value="P-loop containing nucleoside triphosphate hydrolases"/>
    <property type="match status" value="1"/>
</dbReference>
<sequence>MYSKKFVGQGPTAPMIQLGVNGPNGLGPEWIPLKQDWMQRWCTLTEEYTDEFAKRIHDFETRSSDVFVVSLMKTGSTWVQELAWLLLNKLDFQQAQKSYGMVRSPYLERSGVISTTKVDSIDACDKLQSNPRLLKSHLPAQLLPRGIWTHGLKTIYVAGNPKDVVVSTYHFLTELNYSKCSLDEFVDYFIADKIGFTSYWAHVIDFYRMRDEDNIFFVTYEEMKRDLEDVIKRLSNFLCCKELTDSEMQELINHLSFENMKRSKFGNHTTFLQDCHQPTNKFEFLRRGIVGSYEDELSSESQEKINQMSRNFLNEYGISESDIFGKI</sequence>
<comment type="similarity">
    <text evidence="1">Belongs to the sulfotransferase 1 family.</text>
</comment>
<dbReference type="PANTHER" id="PTHR11783">
    <property type="entry name" value="SULFOTRANSFERASE SULT"/>
    <property type="match status" value="1"/>
</dbReference>
<evidence type="ECO:0000256" key="1">
    <source>
        <dbReference type="ARBA" id="ARBA00005771"/>
    </source>
</evidence>
<name>A0ABM5JFH3_DRORH</name>
<evidence type="ECO:0000313" key="4">
    <source>
        <dbReference type="EnsemblMetazoa" id="XP_044317578.1"/>
    </source>
</evidence>
<reference evidence="4" key="2">
    <citation type="submission" date="2025-05" db="UniProtKB">
        <authorList>
            <consortium name="EnsemblMetazoa"/>
        </authorList>
    </citation>
    <scope>IDENTIFICATION</scope>
</reference>
<dbReference type="InterPro" id="IPR000863">
    <property type="entry name" value="Sulfotransferase_dom"/>
</dbReference>
<dbReference type="Gene3D" id="3.40.50.300">
    <property type="entry name" value="P-loop containing nucleotide triphosphate hydrolases"/>
    <property type="match status" value="1"/>
</dbReference>
<protein>
    <recommendedName>
        <fullName evidence="3">Sulfotransferase domain-containing protein</fullName>
    </recommendedName>
</protein>
<dbReference type="RefSeq" id="XP_044317578.1">
    <property type="nucleotide sequence ID" value="XM_044461643.1"/>
</dbReference>
<dbReference type="Pfam" id="PF00685">
    <property type="entry name" value="Sulfotransfer_1"/>
    <property type="match status" value="1"/>
</dbReference>
<feature type="domain" description="Sulfotransferase" evidence="3">
    <location>
        <begin position="64"/>
        <end position="311"/>
    </location>
</feature>
<proteinExistence type="inferred from homology"/>
<evidence type="ECO:0000256" key="2">
    <source>
        <dbReference type="ARBA" id="ARBA00022679"/>
    </source>
</evidence>
<dbReference type="GeneID" id="108037855"/>
<accession>A0ABM5JFH3</accession>